<feature type="region of interest" description="Disordered" evidence="11">
    <location>
        <begin position="1"/>
        <end position="33"/>
    </location>
</feature>
<feature type="repeat" description="2" evidence="9">
    <location>
        <begin position="235"/>
        <end position="316"/>
    </location>
</feature>
<comment type="similarity">
    <text evidence="1 9">Belongs to the TFIIB family.</text>
</comment>
<keyword evidence="4 9" id="KW-0677">Repeat</keyword>
<proteinExistence type="inferred from homology"/>
<keyword evidence="8 9" id="KW-0804">Transcription</keyword>
<dbReference type="Proteomes" id="UP001597139">
    <property type="component" value="Unassembled WGS sequence"/>
</dbReference>
<dbReference type="GO" id="GO:0006352">
    <property type="term" value="P:DNA-templated transcription initiation"/>
    <property type="evidence" value="ECO:0007669"/>
    <property type="project" value="UniProtKB-UniRule"/>
</dbReference>
<dbReference type="SMART" id="SM00385">
    <property type="entry name" value="CYCLIN"/>
    <property type="match status" value="2"/>
</dbReference>
<dbReference type="InterPro" id="IPR000812">
    <property type="entry name" value="TFIIB"/>
</dbReference>
<feature type="binding site" evidence="9">
    <location>
        <position position="29"/>
    </location>
    <ligand>
        <name>Zn(2+)</name>
        <dbReference type="ChEBI" id="CHEBI:29105"/>
    </ligand>
</feature>
<dbReference type="GO" id="GO:0003700">
    <property type="term" value="F:DNA-binding transcription factor activity"/>
    <property type="evidence" value="ECO:0007669"/>
    <property type="project" value="UniProtKB-UniRule"/>
</dbReference>
<reference evidence="13 14" key="1">
    <citation type="journal article" date="2019" name="Int. J. Syst. Evol. Microbiol.">
        <title>The Global Catalogue of Microorganisms (GCM) 10K type strain sequencing project: providing services to taxonomists for standard genome sequencing and annotation.</title>
        <authorList>
            <consortium name="The Broad Institute Genomics Platform"/>
            <consortium name="The Broad Institute Genome Sequencing Center for Infectious Disease"/>
            <person name="Wu L."/>
            <person name="Ma J."/>
        </authorList>
    </citation>
    <scope>NUCLEOTIDE SEQUENCE [LARGE SCALE GENOMIC DNA]</scope>
    <source>
        <strain evidence="13 14">CGMCC 1.12859</strain>
    </source>
</reference>
<evidence type="ECO:0000313" key="13">
    <source>
        <dbReference type="EMBL" id="MFD1568531.1"/>
    </source>
</evidence>
<dbReference type="PROSITE" id="PS51134">
    <property type="entry name" value="ZF_TFIIB"/>
    <property type="match status" value="1"/>
</dbReference>
<evidence type="ECO:0000256" key="1">
    <source>
        <dbReference type="ARBA" id="ARBA00010857"/>
    </source>
</evidence>
<dbReference type="InterPro" id="IPR023486">
    <property type="entry name" value="TFIIB_CS"/>
</dbReference>
<feature type="binding site" evidence="9">
    <location>
        <position position="50"/>
    </location>
    <ligand>
        <name>Zn(2+)</name>
        <dbReference type="ChEBI" id="CHEBI:29105"/>
    </ligand>
</feature>
<dbReference type="Gene3D" id="1.10.472.170">
    <property type="match status" value="1"/>
</dbReference>
<evidence type="ECO:0000256" key="4">
    <source>
        <dbReference type="ARBA" id="ARBA00022737"/>
    </source>
</evidence>
<evidence type="ECO:0000313" key="14">
    <source>
        <dbReference type="Proteomes" id="UP001597139"/>
    </source>
</evidence>
<dbReference type="InterPro" id="IPR036915">
    <property type="entry name" value="Cyclin-like_sf"/>
</dbReference>
<evidence type="ECO:0000256" key="2">
    <source>
        <dbReference type="ARBA" id="ARBA00013932"/>
    </source>
</evidence>
<dbReference type="InterPro" id="IPR013763">
    <property type="entry name" value="Cyclin-like_dom"/>
</dbReference>
<dbReference type="PANTHER" id="PTHR11618">
    <property type="entry name" value="TRANSCRIPTION INITIATION FACTOR IIB-RELATED"/>
    <property type="match status" value="1"/>
</dbReference>
<evidence type="ECO:0000256" key="8">
    <source>
        <dbReference type="ARBA" id="ARBA00023163"/>
    </source>
</evidence>
<feature type="binding site" evidence="9">
    <location>
        <position position="32"/>
    </location>
    <ligand>
        <name>Zn(2+)</name>
        <dbReference type="ChEBI" id="CHEBI:29105"/>
    </ligand>
</feature>
<feature type="compositionally biased region" description="Basic and acidic residues" evidence="11">
    <location>
        <begin position="10"/>
        <end position="26"/>
    </location>
</feature>
<name>A0ABD6BU13_9EURY</name>
<keyword evidence="14" id="KW-1185">Reference proteome</keyword>
<evidence type="ECO:0000256" key="11">
    <source>
        <dbReference type="SAM" id="MobiDB-lite"/>
    </source>
</evidence>
<comment type="function">
    <text evidence="9">Stabilizes TBP binding to an archaeal box-A promoter. Also responsible for recruiting RNA polymerase II to the pre-initiation complex (DNA-TBP-TFIIB).</text>
</comment>
<dbReference type="Pfam" id="PF08271">
    <property type="entry name" value="Zn_Ribbon_TF"/>
    <property type="match status" value="1"/>
</dbReference>
<sequence length="323" mass="35501">MTPPLTSTADQHETARERADAERETADECPECSGNVTREAARGERLCSDCGLVVEEDEIDHGPDWRSFSGDESDDRRRIGAPVTELLHDKGLSTTIGWQDKDAYGNHLSAKKRERIHRLRTWDERFRTKDAGERNVKQALGEIERMGSALGIAEPPRETAAVLYRRAVDEGLLPGRSIESMATASLYAAARQHGTPRTLVTFAGVSRVERLEIQRAYRYISRELGLSIEPADPLQYLRQYASAVGASSEVERLARELLETTKGQGAHSGKSPAGLAGAAVYAAATLANEKLTQEAVSEVAGVSQVTIRNRYQELLEVYGEHGN</sequence>
<protein>
    <recommendedName>
        <fullName evidence="2 9">Transcription initiation factor IIB</fullName>
        <shortName evidence="9">TFIIB</shortName>
    </recommendedName>
</protein>
<comment type="caution">
    <text evidence="13">The sequence shown here is derived from an EMBL/GenBank/DDBJ whole genome shotgun (WGS) entry which is preliminary data.</text>
</comment>
<dbReference type="SUPFAM" id="SSF47954">
    <property type="entry name" value="Cyclin-like"/>
    <property type="match status" value="2"/>
</dbReference>
<dbReference type="HAMAP" id="MF_00383">
    <property type="entry name" value="TF2B_arch"/>
    <property type="match status" value="1"/>
</dbReference>
<keyword evidence="5 10" id="KW-0863">Zinc-finger</keyword>
<evidence type="ECO:0000256" key="5">
    <source>
        <dbReference type="ARBA" id="ARBA00022771"/>
    </source>
</evidence>
<dbReference type="PANTHER" id="PTHR11618:SF13">
    <property type="entry name" value="TRANSCRIPTION INITIATION FACTOR IIB"/>
    <property type="match status" value="1"/>
</dbReference>
<dbReference type="InterPro" id="IPR013137">
    <property type="entry name" value="Znf_TFIIB"/>
</dbReference>
<evidence type="ECO:0000256" key="6">
    <source>
        <dbReference type="ARBA" id="ARBA00022833"/>
    </source>
</evidence>
<dbReference type="RefSeq" id="WP_267648029.1">
    <property type="nucleotide sequence ID" value="NZ_JANHGR010000003.1"/>
</dbReference>
<dbReference type="SUPFAM" id="SSF57783">
    <property type="entry name" value="Zinc beta-ribbon"/>
    <property type="match status" value="1"/>
</dbReference>
<evidence type="ECO:0000256" key="3">
    <source>
        <dbReference type="ARBA" id="ARBA00022723"/>
    </source>
</evidence>
<feature type="domain" description="TFIIB-type" evidence="12">
    <location>
        <begin position="22"/>
        <end position="55"/>
    </location>
</feature>
<dbReference type="EMBL" id="JBHUCZ010000012">
    <property type="protein sequence ID" value="MFD1568531.1"/>
    <property type="molecule type" value="Genomic_DNA"/>
</dbReference>
<evidence type="ECO:0000259" key="12">
    <source>
        <dbReference type="PROSITE" id="PS51134"/>
    </source>
</evidence>
<evidence type="ECO:0000256" key="10">
    <source>
        <dbReference type="PROSITE-ProRule" id="PRU00469"/>
    </source>
</evidence>
<dbReference type="Pfam" id="PF00382">
    <property type="entry name" value="TFIIB"/>
    <property type="match status" value="2"/>
</dbReference>
<dbReference type="FunFam" id="1.10.472.170:FF:000001">
    <property type="entry name" value="Transcription initiation factor IIB"/>
    <property type="match status" value="1"/>
</dbReference>
<feature type="binding site" evidence="9">
    <location>
        <position position="47"/>
    </location>
    <ligand>
        <name>Zn(2+)</name>
        <dbReference type="ChEBI" id="CHEBI:29105"/>
    </ligand>
</feature>
<dbReference type="InterPro" id="IPR023484">
    <property type="entry name" value="TFIIB_arc"/>
</dbReference>
<dbReference type="PROSITE" id="PS00782">
    <property type="entry name" value="TFIIB"/>
    <property type="match status" value="2"/>
</dbReference>
<dbReference type="GO" id="GO:0008270">
    <property type="term" value="F:zinc ion binding"/>
    <property type="evidence" value="ECO:0007669"/>
    <property type="project" value="UniProtKB-UniRule"/>
</dbReference>
<dbReference type="AlphaFoldDB" id="A0ABD6BU13"/>
<keyword evidence="7 9" id="KW-0805">Transcription regulation</keyword>
<dbReference type="InterPro" id="IPR013150">
    <property type="entry name" value="TFIIB_cyclin"/>
</dbReference>
<dbReference type="Gene3D" id="1.10.472.10">
    <property type="entry name" value="Cyclin-like"/>
    <property type="match status" value="1"/>
</dbReference>
<keyword evidence="3 9" id="KW-0479">Metal-binding</keyword>
<organism evidence="13 14">
    <name type="scientific">Halolamina litorea</name>
    <dbReference type="NCBI Taxonomy" id="1515593"/>
    <lineage>
        <taxon>Archaea</taxon>
        <taxon>Methanobacteriati</taxon>
        <taxon>Methanobacteriota</taxon>
        <taxon>Stenosarchaea group</taxon>
        <taxon>Halobacteria</taxon>
        <taxon>Halobacteriales</taxon>
        <taxon>Haloferacaceae</taxon>
    </lineage>
</organism>
<gene>
    <name evidence="9" type="primary">tfb</name>
    <name evidence="13" type="ORF">ACFSAU_13630</name>
</gene>
<accession>A0ABD6BU13</accession>
<evidence type="ECO:0000256" key="9">
    <source>
        <dbReference type="HAMAP-Rule" id="MF_00383"/>
    </source>
</evidence>
<evidence type="ECO:0000256" key="7">
    <source>
        <dbReference type="ARBA" id="ARBA00023015"/>
    </source>
</evidence>
<keyword evidence="6 9" id="KW-0862">Zinc</keyword>
<dbReference type="PRINTS" id="PR00685">
    <property type="entry name" value="TIFACTORIIB"/>
</dbReference>
<feature type="repeat" description="1" evidence="9">
    <location>
        <begin position="141"/>
        <end position="224"/>
    </location>
</feature>